<dbReference type="Proteomes" id="UP000003327">
    <property type="component" value="Unassembled WGS sequence"/>
</dbReference>
<proteinExistence type="predicted"/>
<evidence type="ECO:0000313" key="2">
    <source>
        <dbReference type="Proteomes" id="UP000003327"/>
    </source>
</evidence>
<comment type="caution">
    <text evidence="1">The sequence shown here is derived from an EMBL/GenBank/DDBJ whole genome shotgun (WGS) entry which is preliminary data.</text>
</comment>
<keyword evidence="2" id="KW-1185">Reference proteome</keyword>
<dbReference type="EMBL" id="ACVA01000013">
    <property type="protein sequence ID" value="EEX19472.1"/>
    <property type="molecule type" value="Genomic_DNA"/>
</dbReference>
<gene>
    <name evidence="1" type="ORF">HMPREF0973_00413</name>
</gene>
<protein>
    <submittedName>
        <fullName evidence="1">Uncharacterized protein</fullName>
    </submittedName>
</protein>
<evidence type="ECO:0000313" key="1">
    <source>
        <dbReference type="EMBL" id="EEX19472.1"/>
    </source>
</evidence>
<organism evidence="1 2">
    <name type="scientific">Prevotella veroralis F0319</name>
    <dbReference type="NCBI Taxonomy" id="649761"/>
    <lineage>
        <taxon>Bacteria</taxon>
        <taxon>Pseudomonadati</taxon>
        <taxon>Bacteroidota</taxon>
        <taxon>Bacteroidia</taxon>
        <taxon>Bacteroidales</taxon>
        <taxon>Prevotellaceae</taxon>
        <taxon>Prevotella</taxon>
    </lineage>
</organism>
<sequence>MMVEYSLKGGRAYLLSREGFTQVEEGIYSNVKTLLSQSIAI</sequence>
<name>C9MLD8_9BACT</name>
<reference evidence="1 2" key="1">
    <citation type="submission" date="2009-09" db="EMBL/GenBank/DDBJ databases">
        <authorList>
            <person name="Weinstock G."/>
            <person name="Sodergren E."/>
            <person name="Clifton S."/>
            <person name="Fulton L."/>
            <person name="Fulton B."/>
            <person name="Courtney L."/>
            <person name="Fronick C."/>
            <person name="Harrison M."/>
            <person name="Strong C."/>
            <person name="Farmer C."/>
            <person name="Delahaunty K."/>
            <person name="Markovic C."/>
            <person name="Hall O."/>
            <person name="Minx P."/>
            <person name="Tomlinson C."/>
            <person name="Mitreva M."/>
            <person name="Nelson J."/>
            <person name="Hou S."/>
            <person name="Wollam A."/>
            <person name="Pepin K.H."/>
            <person name="Johnson M."/>
            <person name="Bhonagiri V."/>
            <person name="Nash W.E."/>
            <person name="Warren W."/>
            <person name="Chinwalla A."/>
            <person name="Mardis E.R."/>
            <person name="Wilson R.K."/>
        </authorList>
    </citation>
    <scope>NUCLEOTIDE SEQUENCE [LARGE SCALE GENOMIC DNA]</scope>
    <source>
        <strain evidence="1 2">F0319</strain>
    </source>
</reference>
<dbReference type="HOGENOM" id="CLU_3274795_0_0_10"/>
<dbReference type="AlphaFoldDB" id="C9MLD8"/>
<accession>C9MLD8</accession>